<name>A0A1G1WK72_9BACT</name>
<evidence type="ECO:0000313" key="2">
    <source>
        <dbReference type="Proteomes" id="UP000176645"/>
    </source>
</evidence>
<sequence>MGPQNSLNKQEVPQMKRILLLLSLIVLAAIIFVGGSESTFADGRTKDKAPKSGVVERILKSEPVLNDAGELVGTVEIVALESVNSSSAFTSAVVTSATSYKTCWVEFYLKNIYGQKVISYTLRQTFGYTGSSITAWYSPVTSSSTKWGWSGSDYQKGWYWRSRDYSATSWASATFTLKVAWFTVEQYRPTIGIDGYGSGSCYFWGYW</sequence>
<gene>
    <name evidence="1" type="ORF">A2Z42_02555</name>
</gene>
<evidence type="ECO:0000313" key="1">
    <source>
        <dbReference type="EMBL" id="OGY28074.1"/>
    </source>
</evidence>
<reference evidence="1 2" key="1">
    <citation type="journal article" date="2016" name="Nat. Commun.">
        <title>Thousands of microbial genomes shed light on interconnected biogeochemical processes in an aquifer system.</title>
        <authorList>
            <person name="Anantharaman K."/>
            <person name="Brown C.T."/>
            <person name="Hug L.A."/>
            <person name="Sharon I."/>
            <person name="Castelle C.J."/>
            <person name="Probst A.J."/>
            <person name="Thomas B.C."/>
            <person name="Singh A."/>
            <person name="Wilkins M.J."/>
            <person name="Karaoz U."/>
            <person name="Brodie E.L."/>
            <person name="Williams K.H."/>
            <person name="Hubbard S.S."/>
            <person name="Banfield J.F."/>
        </authorList>
    </citation>
    <scope>NUCLEOTIDE SEQUENCE [LARGE SCALE GENOMIC DNA]</scope>
</reference>
<proteinExistence type="predicted"/>
<dbReference type="AlphaFoldDB" id="A0A1G1WK72"/>
<accession>A0A1G1WK72</accession>
<dbReference type="Proteomes" id="UP000176645">
    <property type="component" value="Unassembled WGS sequence"/>
</dbReference>
<dbReference type="EMBL" id="MHCU01000014">
    <property type="protein sequence ID" value="OGY28074.1"/>
    <property type="molecule type" value="Genomic_DNA"/>
</dbReference>
<organism evidence="1 2">
    <name type="scientific">Candidatus Woykebacteria bacterium RBG_19FT_COMBO_43_10</name>
    <dbReference type="NCBI Taxonomy" id="1802598"/>
    <lineage>
        <taxon>Bacteria</taxon>
        <taxon>Candidatus Woykeibacteriota</taxon>
    </lineage>
</organism>
<comment type="caution">
    <text evidence="1">The sequence shown here is derived from an EMBL/GenBank/DDBJ whole genome shotgun (WGS) entry which is preliminary data.</text>
</comment>
<protein>
    <submittedName>
        <fullName evidence="1">Uncharacterized protein</fullName>
    </submittedName>
</protein>